<keyword evidence="6" id="KW-1185">Reference proteome</keyword>
<dbReference type="GO" id="GO:0003735">
    <property type="term" value="F:structural constituent of ribosome"/>
    <property type="evidence" value="ECO:0007669"/>
    <property type="project" value="InterPro"/>
</dbReference>
<sequence length="200" mass="22448">MADSQVTLRTRKFIRNPLLGRRQMVVDVLHPNRANVSKDELRSKLAELYKAKKDEISVFGFRTQYGGGKSTGFALIYESPEAMKKFEPHYRLVRVGMATKIEKASRQQRTYNPGIALAGYYTLLAGIERDTDWDSLNREATQEQVEGVPGYGQDEGCFEGQEEINDSFSLRMVLGRLWGLWSSVTAGGGLESASCTFTYA</sequence>
<organism evidence="5 6">
    <name type="scientific">Glonium stellatum</name>
    <dbReference type="NCBI Taxonomy" id="574774"/>
    <lineage>
        <taxon>Eukaryota</taxon>
        <taxon>Fungi</taxon>
        <taxon>Dikarya</taxon>
        <taxon>Ascomycota</taxon>
        <taxon>Pezizomycotina</taxon>
        <taxon>Dothideomycetes</taxon>
        <taxon>Pleosporomycetidae</taxon>
        <taxon>Gloniales</taxon>
        <taxon>Gloniaceae</taxon>
        <taxon>Glonium</taxon>
    </lineage>
</organism>
<proteinExistence type="inferred from homology"/>
<dbReference type="HAMAP" id="MF_00545">
    <property type="entry name" value="Ribosomal_eS24"/>
    <property type="match status" value="1"/>
</dbReference>
<dbReference type="Gene3D" id="3.30.70.3370">
    <property type="match status" value="1"/>
</dbReference>
<evidence type="ECO:0000256" key="2">
    <source>
        <dbReference type="ARBA" id="ARBA00022980"/>
    </source>
</evidence>
<dbReference type="GO" id="GO:1990904">
    <property type="term" value="C:ribonucleoprotein complex"/>
    <property type="evidence" value="ECO:0007669"/>
    <property type="project" value="UniProtKB-KW"/>
</dbReference>
<evidence type="ECO:0000256" key="4">
    <source>
        <dbReference type="RuleBase" id="RU004383"/>
    </source>
</evidence>
<dbReference type="InterPro" id="IPR053709">
    <property type="entry name" value="eRP_eS24_sf"/>
</dbReference>
<dbReference type="PANTHER" id="PTHR10496">
    <property type="entry name" value="40S RIBOSOMAL PROTEIN S24"/>
    <property type="match status" value="1"/>
</dbReference>
<comment type="similarity">
    <text evidence="1 4">Belongs to the eukaryotic ribosomal protein eS24 family.</text>
</comment>
<dbReference type="EMBL" id="KV748445">
    <property type="protein sequence ID" value="OCL15467.1"/>
    <property type="molecule type" value="Genomic_DNA"/>
</dbReference>
<keyword evidence="2" id="KW-0689">Ribosomal protein</keyword>
<dbReference type="InterPro" id="IPR012678">
    <property type="entry name" value="Ribosomal_uL23/eL15/eS24_sf"/>
</dbReference>
<dbReference type="GO" id="GO:0006412">
    <property type="term" value="P:translation"/>
    <property type="evidence" value="ECO:0007669"/>
    <property type="project" value="InterPro"/>
</dbReference>
<evidence type="ECO:0000313" key="6">
    <source>
        <dbReference type="Proteomes" id="UP000250140"/>
    </source>
</evidence>
<dbReference type="AlphaFoldDB" id="A0A8E2K0E9"/>
<protein>
    <recommendedName>
        <fullName evidence="4">40S ribosomal protein S24</fullName>
    </recommendedName>
</protein>
<name>A0A8E2K0E9_9PEZI</name>
<dbReference type="PROSITE" id="PS00529">
    <property type="entry name" value="RIBOSOMAL_S24E"/>
    <property type="match status" value="1"/>
</dbReference>
<dbReference type="InterPro" id="IPR018098">
    <property type="entry name" value="Ribosomal_eS24_CS"/>
</dbReference>
<dbReference type="SUPFAM" id="SSF54189">
    <property type="entry name" value="Ribosomal proteins S24e, L23 and L15e"/>
    <property type="match status" value="1"/>
</dbReference>
<keyword evidence="3" id="KW-0687">Ribonucleoprotein</keyword>
<accession>A0A8E2K0E9</accession>
<dbReference type="GO" id="GO:0005840">
    <property type="term" value="C:ribosome"/>
    <property type="evidence" value="ECO:0007669"/>
    <property type="project" value="UniProtKB-KW"/>
</dbReference>
<evidence type="ECO:0000256" key="3">
    <source>
        <dbReference type="ARBA" id="ARBA00023274"/>
    </source>
</evidence>
<gene>
    <name evidence="5" type="ORF">AOQ84DRAFT_60940</name>
</gene>
<dbReference type="Proteomes" id="UP000250140">
    <property type="component" value="Unassembled WGS sequence"/>
</dbReference>
<dbReference type="OrthoDB" id="5571754at2759"/>
<dbReference type="Pfam" id="PF01282">
    <property type="entry name" value="Ribosomal_S24e"/>
    <property type="match status" value="1"/>
</dbReference>
<reference evidence="5 6" key="1">
    <citation type="journal article" date="2016" name="Nat. Commun.">
        <title>Ectomycorrhizal ecology is imprinted in the genome of the dominant symbiotic fungus Cenococcum geophilum.</title>
        <authorList>
            <consortium name="DOE Joint Genome Institute"/>
            <person name="Peter M."/>
            <person name="Kohler A."/>
            <person name="Ohm R.A."/>
            <person name="Kuo A."/>
            <person name="Krutzmann J."/>
            <person name="Morin E."/>
            <person name="Arend M."/>
            <person name="Barry K.W."/>
            <person name="Binder M."/>
            <person name="Choi C."/>
            <person name="Clum A."/>
            <person name="Copeland A."/>
            <person name="Grisel N."/>
            <person name="Haridas S."/>
            <person name="Kipfer T."/>
            <person name="LaButti K."/>
            <person name="Lindquist E."/>
            <person name="Lipzen A."/>
            <person name="Maire R."/>
            <person name="Meier B."/>
            <person name="Mihaltcheva S."/>
            <person name="Molinier V."/>
            <person name="Murat C."/>
            <person name="Poggeler S."/>
            <person name="Quandt C.A."/>
            <person name="Sperisen C."/>
            <person name="Tritt A."/>
            <person name="Tisserant E."/>
            <person name="Crous P.W."/>
            <person name="Henrissat B."/>
            <person name="Nehls U."/>
            <person name="Egli S."/>
            <person name="Spatafora J.W."/>
            <person name="Grigoriev I.V."/>
            <person name="Martin F.M."/>
        </authorList>
    </citation>
    <scope>NUCLEOTIDE SEQUENCE [LARGE SCALE GENOMIC DNA]</scope>
    <source>
        <strain evidence="5 6">CBS 207.34</strain>
    </source>
</reference>
<evidence type="ECO:0000256" key="1">
    <source>
        <dbReference type="ARBA" id="ARBA00009680"/>
    </source>
</evidence>
<evidence type="ECO:0000313" key="5">
    <source>
        <dbReference type="EMBL" id="OCL15467.1"/>
    </source>
</evidence>
<dbReference type="InterPro" id="IPR001976">
    <property type="entry name" value="Ribosomal_eS24"/>
</dbReference>